<keyword evidence="4 5" id="KW-0808">Transferase</keyword>
<dbReference type="GO" id="GO:0005737">
    <property type="term" value="C:cytoplasm"/>
    <property type="evidence" value="ECO:0007669"/>
    <property type="project" value="TreeGrafter"/>
</dbReference>
<dbReference type="NCBIfam" id="NF001452">
    <property type="entry name" value="PRK00311.1"/>
    <property type="match status" value="1"/>
</dbReference>
<keyword evidence="5" id="KW-0489">Methyltransferase</keyword>
<dbReference type="PANTHER" id="PTHR20881:SF0">
    <property type="entry name" value="3-METHYL-2-OXOBUTANOATE HYDROXYMETHYLTRANSFERASE"/>
    <property type="match status" value="1"/>
</dbReference>
<comment type="similarity">
    <text evidence="2">Belongs to the PanB family.</text>
</comment>
<evidence type="ECO:0000313" key="5">
    <source>
        <dbReference type="EMBL" id="SFV54555.1"/>
    </source>
</evidence>
<accession>A0A1W1BM45</accession>
<dbReference type="GO" id="GO:0008168">
    <property type="term" value="F:methyltransferase activity"/>
    <property type="evidence" value="ECO:0007669"/>
    <property type="project" value="UniProtKB-KW"/>
</dbReference>
<dbReference type="AlphaFoldDB" id="A0A1W1BM45"/>
<evidence type="ECO:0000256" key="1">
    <source>
        <dbReference type="ARBA" id="ARBA00005033"/>
    </source>
</evidence>
<dbReference type="NCBIfam" id="TIGR00222">
    <property type="entry name" value="panB"/>
    <property type="match status" value="1"/>
</dbReference>
<evidence type="ECO:0000256" key="4">
    <source>
        <dbReference type="ARBA" id="ARBA00022679"/>
    </source>
</evidence>
<dbReference type="PIRSF" id="PIRSF000388">
    <property type="entry name" value="Pantoate_hydroxy_MeTrfase"/>
    <property type="match status" value="1"/>
</dbReference>
<dbReference type="EMBL" id="FPHD01000026">
    <property type="protein sequence ID" value="SFV54555.1"/>
    <property type="molecule type" value="Genomic_DNA"/>
</dbReference>
<dbReference type="Gene3D" id="3.20.20.60">
    <property type="entry name" value="Phosphoenolpyruvate-binding domains"/>
    <property type="match status" value="1"/>
</dbReference>
<dbReference type="Pfam" id="PF02548">
    <property type="entry name" value="Pantoate_transf"/>
    <property type="match status" value="1"/>
</dbReference>
<dbReference type="FunFam" id="3.20.20.60:FF:000003">
    <property type="entry name" value="3-methyl-2-oxobutanoate hydroxymethyltransferase"/>
    <property type="match status" value="1"/>
</dbReference>
<evidence type="ECO:0000256" key="2">
    <source>
        <dbReference type="ARBA" id="ARBA00008676"/>
    </source>
</evidence>
<dbReference type="GO" id="GO:0000287">
    <property type="term" value="F:magnesium ion binding"/>
    <property type="evidence" value="ECO:0007669"/>
    <property type="project" value="TreeGrafter"/>
</dbReference>
<sequence>MSKNIDLISGLKKIMSIHTPKIERKVTLTTIAKMKGVEPITMVTAYDALFAQLFDGEVEMILVGDSLNMSFLGKEDTLSASMDQMIYHTQAVCNGAKLPLVVLDMPFGSYTSEETAVKNATRAYQETNAQAVKIEGGKERAHIVEALTRNSIAVLGHIGLMPQFLRSDGGYKIRGKDQADIDALVEDAKALEAAGAFAIVVEGVKSEAAEAVTKAVHVPTIGIGAGNSTDGQVLVWSDMFGFFEAFKPKFVKQYFDGAKQIRKGLETYRNEVKGRKFPSEEYTY</sequence>
<comment type="pathway">
    <text evidence="1">Cofactor biosynthesis; (R)-pantothenate biosynthesis; (R)-pantoate from 3-methyl-2-oxobutanoate: step 1/2.</text>
</comment>
<dbReference type="SUPFAM" id="SSF51621">
    <property type="entry name" value="Phosphoenolpyruvate/pyruvate domain"/>
    <property type="match status" value="1"/>
</dbReference>
<dbReference type="GO" id="GO:0003864">
    <property type="term" value="F:3-methyl-2-oxobutanoate hydroxymethyltransferase activity"/>
    <property type="evidence" value="ECO:0007669"/>
    <property type="project" value="UniProtKB-EC"/>
</dbReference>
<proteinExistence type="inferred from homology"/>
<dbReference type="InterPro" id="IPR003700">
    <property type="entry name" value="Pantoate_hydroxy_MeTrfase"/>
</dbReference>
<dbReference type="InterPro" id="IPR040442">
    <property type="entry name" value="Pyrv_kinase-like_dom_sf"/>
</dbReference>
<gene>
    <name evidence="5" type="ORF">MNB_SV-8-550</name>
</gene>
<dbReference type="GO" id="GO:0015940">
    <property type="term" value="P:pantothenate biosynthetic process"/>
    <property type="evidence" value="ECO:0007669"/>
    <property type="project" value="InterPro"/>
</dbReference>
<reference evidence="5" key="1">
    <citation type="submission" date="2016-10" db="EMBL/GenBank/DDBJ databases">
        <authorList>
            <person name="de Groot N.N."/>
        </authorList>
    </citation>
    <scope>NUCLEOTIDE SEQUENCE</scope>
</reference>
<dbReference type="InterPro" id="IPR015813">
    <property type="entry name" value="Pyrv/PenolPyrv_kinase-like_dom"/>
</dbReference>
<dbReference type="EC" id="2.1.2.11" evidence="3"/>
<dbReference type="CDD" id="cd06557">
    <property type="entry name" value="KPHMT-like"/>
    <property type="match status" value="1"/>
</dbReference>
<protein>
    <recommendedName>
        <fullName evidence="3">3-methyl-2-oxobutanoate hydroxymethyltransferase</fullName>
        <ecNumber evidence="3">2.1.2.11</ecNumber>
    </recommendedName>
</protein>
<organism evidence="5">
    <name type="scientific">hydrothermal vent metagenome</name>
    <dbReference type="NCBI Taxonomy" id="652676"/>
    <lineage>
        <taxon>unclassified sequences</taxon>
        <taxon>metagenomes</taxon>
        <taxon>ecological metagenomes</taxon>
    </lineage>
</organism>
<evidence type="ECO:0000256" key="3">
    <source>
        <dbReference type="ARBA" id="ARBA00012618"/>
    </source>
</evidence>
<dbReference type="PANTHER" id="PTHR20881">
    <property type="entry name" value="3-METHYL-2-OXOBUTANOATE HYDROXYMETHYLTRANSFERASE"/>
    <property type="match status" value="1"/>
</dbReference>
<name>A0A1W1BM45_9ZZZZ</name>
<dbReference type="HAMAP" id="MF_00156">
    <property type="entry name" value="PanB"/>
    <property type="match status" value="1"/>
</dbReference>
<dbReference type="GO" id="GO:0032259">
    <property type="term" value="P:methylation"/>
    <property type="evidence" value="ECO:0007669"/>
    <property type="project" value="UniProtKB-KW"/>
</dbReference>